<organism evidence="1 2">
    <name type="scientific">Plasmodium falciparum (isolate Dd2)</name>
    <dbReference type="NCBI Taxonomy" id="57267"/>
    <lineage>
        <taxon>Eukaryota</taxon>
        <taxon>Sar</taxon>
        <taxon>Alveolata</taxon>
        <taxon>Apicomplexa</taxon>
        <taxon>Aconoidasida</taxon>
        <taxon>Haemosporida</taxon>
        <taxon>Plasmodiidae</taxon>
        <taxon>Plasmodium</taxon>
        <taxon>Plasmodium (Laverania)</taxon>
    </lineage>
</organism>
<gene>
    <name evidence="1" type="ORF">PFDG_04781</name>
</gene>
<evidence type="ECO:0000313" key="1">
    <source>
        <dbReference type="EMBL" id="KOB89233.1"/>
    </source>
</evidence>
<sequence>MKDRIRDRGECCPSTSGLLHILTKFSTVVGASFPYKPSTILPSGLVDESYSNEGYSDILYI</sequence>
<dbReference type="EMBL" id="GG702046">
    <property type="protein sequence ID" value="KOB89233.1"/>
    <property type="molecule type" value="Genomic_DNA"/>
</dbReference>
<name>A0A0L7M8V0_PLAF4</name>
<dbReference type="AlphaFoldDB" id="A0A0L7M8V0"/>
<reference evidence="2" key="2">
    <citation type="submission" date="2006-09" db="EMBL/GenBank/DDBJ databases">
        <title>The genome sequence of Plasmodium falciparum Dd2.</title>
        <authorList>
            <consortium name="The Broad Institute Genome Sequencing Platform"/>
            <person name="Birren B."/>
            <person name="Lander E."/>
            <person name="Galagan J."/>
            <person name="Nusbaum C."/>
            <person name="Devon K."/>
            <person name="Henn M."/>
            <person name="Jaffe D."/>
            <person name="Butler J."/>
            <person name="Alvarez P."/>
            <person name="Gnerre S."/>
            <person name="Grabherr M."/>
            <person name="Kleber M."/>
            <person name="Mauceli E."/>
            <person name="Brockman W."/>
            <person name="MacCallum I.A."/>
            <person name="Rounsley S."/>
            <person name="Young S."/>
            <person name="LaButti K."/>
            <person name="Pushparaj V."/>
            <person name="DeCaprio D."/>
            <person name="Crawford M."/>
            <person name="Koehrsen M."/>
            <person name="Engels R."/>
            <person name="Montgomery P."/>
            <person name="Pearson M."/>
            <person name="Howarth C."/>
            <person name="Larson L."/>
            <person name="Luoma S."/>
            <person name="White J."/>
            <person name="Kodira C."/>
            <person name="Zeng Q."/>
            <person name="O'Leary S."/>
            <person name="Yandava C."/>
            <person name="Alvarado L."/>
            <person name="Wirth D."/>
            <person name="Volkman S."/>
            <person name="Hartl D."/>
        </authorList>
    </citation>
    <scope>NUCLEOTIDE SEQUENCE [LARGE SCALE GENOMIC DNA]</scope>
</reference>
<accession>A0A0L7M8V0</accession>
<dbReference type="KEGG" id="pfd:PFDG_04781"/>
<proteinExistence type="predicted"/>
<protein>
    <submittedName>
        <fullName evidence="1">Uncharacterized protein</fullName>
    </submittedName>
</protein>
<evidence type="ECO:0000313" key="2">
    <source>
        <dbReference type="Proteomes" id="UP000054282"/>
    </source>
</evidence>
<reference evidence="2" key="1">
    <citation type="submission" date="2006-09" db="EMBL/GenBank/DDBJ databases">
        <title>Annotation of Plasmodium falciparum Dd2.</title>
        <authorList>
            <consortium name="The Broad Institute Genome Sequencing Platform"/>
            <person name="Volkman S.K."/>
            <person name="Neafsey D.E."/>
            <person name="Dash A.P."/>
            <person name="Chitnis C.E."/>
            <person name="Hartl D.L."/>
            <person name="Young S.K."/>
            <person name="Zeng Q."/>
            <person name="Koehrsen M."/>
            <person name="Alvarado L."/>
            <person name="Berlin A."/>
            <person name="Borenstein D."/>
            <person name="Chapman S.B."/>
            <person name="Chen Z."/>
            <person name="Engels R."/>
            <person name="Freedman E."/>
            <person name="Gellesch M."/>
            <person name="Goldberg J."/>
            <person name="Griggs A."/>
            <person name="Gujja S."/>
            <person name="Heilman E.R."/>
            <person name="Heiman D.I."/>
            <person name="Howarth C."/>
            <person name="Jen D."/>
            <person name="Larson L."/>
            <person name="Mehta T."/>
            <person name="Neiman D."/>
            <person name="Park D."/>
            <person name="Pearson M."/>
            <person name="Roberts A."/>
            <person name="Saif S."/>
            <person name="Shea T."/>
            <person name="Shenoy N."/>
            <person name="Sisk P."/>
            <person name="Stolte C."/>
            <person name="Sykes S."/>
            <person name="Walk T."/>
            <person name="White J."/>
            <person name="Yandava C."/>
            <person name="Haas B."/>
            <person name="Henn M.R."/>
            <person name="Nusbaum C."/>
            <person name="Birren B."/>
        </authorList>
    </citation>
    <scope>NUCLEOTIDE SEQUENCE [LARGE SCALE GENOMIC DNA]</scope>
</reference>
<dbReference type="Proteomes" id="UP000054282">
    <property type="component" value="Unassembled WGS sequence"/>
</dbReference>